<keyword evidence="1" id="KW-0805">Transcription regulation</keyword>
<dbReference type="SUPFAM" id="SSF48498">
    <property type="entry name" value="Tetracyclin repressor-like, C-terminal domain"/>
    <property type="match status" value="1"/>
</dbReference>
<dbReference type="Gene3D" id="1.10.357.10">
    <property type="entry name" value="Tetracycline Repressor, domain 2"/>
    <property type="match status" value="1"/>
</dbReference>
<dbReference type="Pfam" id="PF00440">
    <property type="entry name" value="TetR_N"/>
    <property type="match status" value="1"/>
</dbReference>
<accession>A0ABW6WVJ1</accession>
<dbReference type="EMBL" id="JBIAZU010000010">
    <property type="protein sequence ID" value="MFF5297283.1"/>
    <property type="molecule type" value="Genomic_DNA"/>
</dbReference>
<evidence type="ECO:0000256" key="4">
    <source>
        <dbReference type="PROSITE-ProRule" id="PRU00335"/>
    </source>
</evidence>
<dbReference type="Proteomes" id="UP001602245">
    <property type="component" value="Unassembled WGS sequence"/>
</dbReference>
<sequence>MPGTAGERRPRRSAAETRAHILDVADRLFYWDGLHNTGVDKVARAADIAPTTLYRSFADKDDLVAAYVERADLLTREWIDAAIAASDGTPRSAILAVFAGLRPRLAPAVYRGCACQMTLAEYPDAESAPHRNAVAAKDWLHDRFAGLLADAGVDDPGGLAGQLMVIYDGALASAQRLRSAEPALHAGRLAEVLLDSRDL</sequence>
<dbReference type="PROSITE" id="PS50977">
    <property type="entry name" value="HTH_TETR_2"/>
    <property type="match status" value="1"/>
</dbReference>
<evidence type="ECO:0000313" key="7">
    <source>
        <dbReference type="Proteomes" id="UP001602245"/>
    </source>
</evidence>
<reference evidence="6 7" key="1">
    <citation type="submission" date="2024-10" db="EMBL/GenBank/DDBJ databases">
        <title>The Natural Products Discovery Center: Release of the First 8490 Sequenced Strains for Exploring Actinobacteria Biosynthetic Diversity.</title>
        <authorList>
            <person name="Kalkreuter E."/>
            <person name="Kautsar S.A."/>
            <person name="Yang D."/>
            <person name="Bader C.D."/>
            <person name="Teijaro C.N."/>
            <person name="Fluegel L."/>
            <person name="Davis C.M."/>
            <person name="Simpson J.R."/>
            <person name="Lauterbach L."/>
            <person name="Steele A.D."/>
            <person name="Gui C."/>
            <person name="Meng S."/>
            <person name="Li G."/>
            <person name="Viehrig K."/>
            <person name="Ye F."/>
            <person name="Su P."/>
            <person name="Kiefer A.F."/>
            <person name="Nichols A."/>
            <person name="Cepeda A.J."/>
            <person name="Yan W."/>
            <person name="Fan B."/>
            <person name="Jiang Y."/>
            <person name="Adhikari A."/>
            <person name="Zheng C.-J."/>
            <person name="Schuster L."/>
            <person name="Cowan T.M."/>
            <person name="Smanski M.J."/>
            <person name="Chevrette M.G."/>
            <person name="De Carvalho L.P.S."/>
            <person name="Shen B."/>
        </authorList>
    </citation>
    <scope>NUCLEOTIDE SEQUENCE [LARGE SCALE GENOMIC DNA]</scope>
    <source>
        <strain evidence="6 7">NPDC000087</strain>
    </source>
</reference>
<dbReference type="SUPFAM" id="SSF46689">
    <property type="entry name" value="Homeodomain-like"/>
    <property type="match status" value="1"/>
</dbReference>
<feature type="domain" description="HTH tetR-type" evidence="5">
    <location>
        <begin position="15"/>
        <end position="75"/>
    </location>
</feature>
<gene>
    <name evidence="6" type="ORF">ACFY35_48310</name>
</gene>
<evidence type="ECO:0000256" key="1">
    <source>
        <dbReference type="ARBA" id="ARBA00023015"/>
    </source>
</evidence>
<dbReference type="PRINTS" id="PR00455">
    <property type="entry name" value="HTHTETR"/>
</dbReference>
<keyword evidence="2 4" id="KW-0238">DNA-binding</keyword>
<keyword evidence="3" id="KW-0804">Transcription</keyword>
<dbReference type="InterPro" id="IPR036271">
    <property type="entry name" value="Tet_transcr_reg_TetR-rel_C_sf"/>
</dbReference>
<dbReference type="RefSeq" id="WP_211216690.1">
    <property type="nucleotide sequence ID" value="NZ_JBIAZU010000010.1"/>
</dbReference>
<evidence type="ECO:0000259" key="5">
    <source>
        <dbReference type="PROSITE" id="PS50977"/>
    </source>
</evidence>
<proteinExistence type="predicted"/>
<dbReference type="PANTHER" id="PTHR47506:SF1">
    <property type="entry name" value="HTH-TYPE TRANSCRIPTIONAL REGULATOR YJDC"/>
    <property type="match status" value="1"/>
</dbReference>
<evidence type="ECO:0000256" key="3">
    <source>
        <dbReference type="ARBA" id="ARBA00023163"/>
    </source>
</evidence>
<organism evidence="6 7">
    <name type="scientific">Paractinoplanes globisporus</name>
    <dbReference type="NCBI Taxonomy" id="113565"/>
    <lineage>
        <taxon>Bacteria</taxon>
        <taxon>Bacillati</taxon>
        <taxon>Actinomycetota</taxon>
        <taxon>Actinomycetes</taxon>
        <taxon>Micromonosporales</taxon>
        <taxon>Micromonosporaceae</taxon>
        <taxon>Paractinoplanes</taxon>
    </lineage>
</organism>
<keyword evidence="7" id="KW-1185">Reference proteome</keyword>
<comment type="caution">
    <text evidence="6">The sequence shown here is derived from an EMBL/GenBank/DDBJ whole genome shotgun (WGS) entry which is preliminary data.</text>
</comment>
<evidence type="ECO:0000256" key="2">
    <source>
        <dbReference type="ARBA" id="ARBA00023125"/>
    </source>
</evidence>
<feature type="DNA-binding region" description="H-T-H motif" evidence="4">
    <location>
        <begin position="38"/>
        <end position="57"/>
    </location>
</feature>
<evidence type="ECO:0000313" key="6">
    <source>
        <dbReference type="EMBL" id="MFF5297283.1"/>
    </source>
</evidence>
<dbReference type="InterPro" id="IPR001647">
    <property type="entry name" value="HTH_TetR"/>
</dbReference>
<dbReference type="PANTHER" id="PTHR47506">
    <property type="entry name" value="TRANSCRIPTIONAL REGULATORY PROTEIN"/>
    <property type="match status" value="1"/>
</dbReference>
<name>A0ABW6WVJ1_9ACTN</name>
<protein>
    <submittedName>
        <fullName evidence="6">TetR/AcrR family transcriptional regulator</fullName>
    </submittedName>
</protein>
<dbReference type="InterPro" id="IPR009057">
    <property type="entry name" value="Homeodomain-like_sf"/>
</dbReference>